<dbReference type="Gene3D" id="3.90.215.10">
    <property type="entry name" value="Gamma Fibrinogen, chain A, domain 1"/>
    <property type="match status" value="1"/>
</dbReference>
<evidence type="ECO:0000313" key="7">
    <source>
        <dbReference type="EMBL" id="KAJ8032422.1"/>
    </source>
</evidence>
<dbReference type="OrthoDB" id="3438930at2759"/>
<dbReference type="SMART" id="SM00216">
    <property type="entry name" value="VWD"/>
    <property type="match status" value="3"/>
</dbReference>
<evidence type="ECO:0000259" key="4">
    <source>
        <dbReference type="PROSITE" id="PS50026"/>
    </source>
</evidence>
<dbReference type="InterPro" id="IPR020837">
    <property type="entry name" value="Fibrinogen_CS"/>
</dbReference>
<feature type="domain" description="Fibrinogen C-terminal" evidence="6">
    <location>
        <begin position="1557"/>
        <end position="1773"/>
    </location>
</feature>
<name>A0A9Q1BTD3_HOLLE</name>
<dbReference type="InterPro" id="IPR036056">
    <property type="entry name" value="Fibrinogen-like_C"/>
</dbReference>
<feature type="domain" description="VWFD" evidence="5">
    <location>
        <begin position="1166"/>
        <end position="1340"/>
    </location>
</feature>
<evidence type="ECO:0000256" key="2">
    <source>
        <dbReference type="ARBA" id="ARBA00023180"/>
    </source>
</evidence>
<dbReference type="GO" id="GO:0005615">
    <property type="term" value="C:extracellular space"/>
    <property type="evidence" value="ECO:0007669"/>
    <property type="project" value="TreeGrafter"/>
</dbReference>
<accession>A0A9Q1BTD3</accession>
<keyword evidence="8" id="KW-1185">Reference proteome</keyword>
<dbReference type="SUPFAM" id="SSF57567">
    <property type="entry name" value="Serine protease inhibitors"/>
    <property type="match status" value="3"/>
</dbReference>
<dbReference type="InterPro" id="IPR000742">
    <property type="entry name" value="EGF"/>
</dbReference>
<dbReference type="PROSITE" id="PS00514">
    <property type="entry name" value="FIBRINOGEN_C_1"/>
    <property type="match status" value="1"/>
</dbReference>
<feature type="domain" description="VWFD" evidence="5">
    <location>
        <begin position="373"/>
        <end position="552"/>
    </location>
</feature>
<dbReference type="NCBIfam" id="NF040941">
    <property type="entry name" value="GGGWT_bact"/>
    <property type="match status" value="1"/>
</dbReference>
<dbReference type="InterPro" id="IPR014853">
    <property type="entry name" value="VWF/SSPO/ZAN-like_Cys-rich_dom"/>
</dbReference>
<protein>
    <submittedName>
        <fullName evidence="7">IgGFc-binding protein</fullName>
    </submittedName>
</protein>
<dbReference type="InterPro" id="IPR025615">
    <property type="entry name" value="TILa_dom"/>
</dbReference>
<dbReference type="InterPro" id="IPR001846">
    <property type="entry name" value="VWF_type-D"/>
</dbReference>
<dbReference type="PROSITE" id="PS50026">
    <property type="entry name" value="EGF_3"/>
    <property type="match status" value="1"/>
</dbReference>
<comment type="caution">
    <text evidence="7">The sequence shown here is derived from an EMBL/GenBank/DDBJ whole genome shotgun (WGS) entry which is preliminary data.</text>
</comment>
<dbReference type="GO" id="GO:0031012">
    <property type="term" value="C:extracellular matrix"/>
    <property type="evidence" value="ECO:0007669"/>
    <property type="project" value="TreeGrafter"/>
</dbReference>
<dbReference type="Pfam" id="PF00094">
    <property type="entry name" value="VWD"/>
    <property type="match status" value="4"/>
</dbReference>
<dbReference type="SUPFAM" id="SSF56496">
    <property type="entry name" value="Fibrinogen C-terminal domain-like"/>
    <property type="match status" value="1"/>
</dbReference>
<evidence type="ECO:0000259" key="6">
    <source>
        <dbReference type="PROSITE" id="PS51406"/>
    </source>
</evidence>
<dbReference type="CDD" id="cd00087">
    <property type="entry name" value="FReD"/>
    <property type="match status" value="1"/>
</dbReference>
<dbReference type="PROSITE" id="PS51406">
    <property type="entry name" value="FIBRINOGEN_C_2"/>
    <property type="match status" value="1"/>
</dbReference>
<feature type="domain" description="VWFD" evidence="5">
    <location>
        <begin position="771"/>
        <end position="952"/>
    </location>
</feature>
<keyword evidence="2" id="KW-0325">Glycoprotein</keyword>
<sequence>MTVSYLKYLRLEYGEDRYEIFVNGRVHVNGIRVNMPHIYGDIEIRETIPGYTSMVLTFGLSVFFDQSHSAEIEVSTQLTGLTCGLCGTCSGNSTDEFRLPNGEYANSLEEFAASYRNNDGCETGLSENPCIADSNEYLFANDVCHLMIRNPGPFVSCFQMIDPMNYYNACVTDVCKTKDVTFSCSSMTSYARECNRKRIRLKNWFLESPHCPDTDAALNLLIDVISMNQQRSKRDLRTDSDIDCPLGATAVPCDNLDRERRVTCHNDPVCSPFSEKKVCVCREPMLLHMGECIPDESFCYCKADGKYSLKSGDTYISEGCEKIWSYTGSDVCFYRIYGCVENANCETKSGKTDCYCRDSYSGDGTTFCNKNDKYGYFWGEPHFISFDGSYFDYQGTCEYTITEYCNGSLDLDYFKVSADFASSVASPGRSVCFSIRLDYRGISYEIKGTDRIYVKVNKKEVATTYSDEAVNIANTGGYDFEILTDFGLKIDIIFGPPTIQYYSSVWVFLPSVYEGKVCGLLGDADGDVNDEPPKLNADIFGDSYKTGLSQCNPADRGECQNGTGIQKSAQNMCYGIMNPLETLGMNCHQFEDPENYYDSCVFDVCVNMLSTEFMCASYKEYADVCRRKGGDPGAWWEFVPDCSEQCDSGMVYTDCGTTCPATCKDRDAPQNCQETCVPTCQCPEGTVLDKNKCTYTHLCGCTLPDGEYIQHGDVHVSDDCSMQCSCDLGEKTCVPLGCKENEECTIFKGIRDCHCLDGYKWNGTACSNEPCRAEIWRRLHVITFDGTGYDFRGDCWYTLIKTCHEGELDDFSVSGDITREQQTDLVSVLKGIKYHHNGKVYQMFADSFIISVDGVFLSPPYRANDDAVYIEYVHPTMVLTTQFGLILSFDPFNRSLDVEISPLYYNVLCGMCGSCNHNASDDFLLPSGDKAESGSDFGNYWAINATNDRKCTPDPGLPVMSFSVAVTLDAEAACFILVSEGGPYSECHDLIDPYFYHHTCVYDYLLTREESIVYHHTKQYSKSCEIEGLDIGVNYIAESCPPDMVYDACGPACPETCSTRFNAINCSNDCVNACTCPTGMVLEGIKCVNPNECGCDAPNGIYLRIGDEFINENCSQRCVCKSRSNLECLDNKCDAQATCNVKSGQRNCYCKDGYTGNGRQCIPAVCDCLVWTESHFQTFDRLSFTFNGGCSYVLLKSHDITGNKPAFILIGTFEDNNKTDSYSLTAIRLEYLGVHYEIWRDGRFFVDDSAVLVPFGDGKVSVSSLIGGDLIFTTDFGLSIYYNRGSVASIKISVDWSDMVTGMCGTCNNNRSDDFQMPNGYIADDYIEFANSWLIKDECTVNQPYNQGVRGFTEFTGVDELIAQDKCFIIADRYGIFASCHDFIGPAEHYQTCISDYVQDPGYLCESLASYGARCKAAGGPTLDWRSVIPDCQISCPGVSFYQACGTACAPSCADPNGLTQCEHDCIKSCVCPYGQLISGDSCVDLKDCNCFLNDHGVLREGETYIDALCTLRCQCDGQNLTCDENYRCDENAVCTDRDGEHRCHCDGMFVGDGVTCTEVVEYKDCFDLLQNGFTEDGVYTIHPSDWPGFSLRVYCDMTTDGGGWVVFHKRYDGSENFYRDWDDYKNGFGNLKAEFWLGNDAIHFITSPPAYNVSMRVDIVDSNGYATHAIYELMFIDSEEENYRLHWDGFSGNVTSKCTMVLSNALISHNMMEFSTYDSDNDQYVGSCAVSYTGAWWFNNCYFSNLNGDYGNTYIWMPYLLTKSEMKIRPRDV</sequence>
<evidence type="ECO:0000256" key="3">
    <source>
        <dbReference type="PROSITE-ProRule" id="PRU00076"/>
    </source>
</evidence>
<proteinExistence type="predicted"/>
<dbReference type="Gene3D" id="2.10.25.10">
    <property type="entry name" value="Laminin"/>
    <property type="match status" value="5"/>
</dbReference>
<feature type="domain" description="VWFD" evidence="5">
    <location>
        <begin position="1"/>
        <end position="122"/>
    </location>
</feature>
<dbReference type="SMART" id="SM00181">
    <property type="entry name" value="EGF"/>
    <property type="match status" value="6"/>
</dbReference>
<dbReference type="Pfam" id="PF01826">
    <property type="entry name" value="TIL"/>
    <property type="match status" value="3"/>
</dbReference>
<dbReference type="Pfam" id="PF00147">
    <property type="entry name" value="Fibrinogen_C"/>
    <property type="match status" value="1"/>
</dbReference>
<evidence type="ECO:0000256" key="1">
    <source>
        <dbReference type="ARBA" id="ARBA00023157"/>
    </source>
</evidence>
<dbReference type="InterPro" id="IPR002919">
    <property type="entry name" value="TIL_dom"/>
</dbReference>
<organism evidence="7 8">
    <name type="scientific">Holothuria leucospilota</name>
    <name type="common">Black long sea cucumber</name>
    <name type="synonym">Mertensiothuria leucospilota</name>
    <dbReference type="NCBI Taxonomy" id="206669"/>
    <lineage>
        <taxon>Eukaryota</taxon>
        <taxon>Metazoa</taxon>
        <taxon>Echinodermata</taxon>
        <taxon>Eleutherozoa</taxon>
        <taxon>Echinozoa</taxon>
        <taxon>Holothuroidea</taxon>
        <taxon>Aspidochirotacea</taxon>
        <taxon>Aspidochirotida</taxon>
        <taxon>Holothuriidae</taxon>
        <taxon>Holothuria</taxon>
    </lineage>
</organism>
<dbReference type="Pfam" id="PF12714">
    <property type="entry name" value="TILa"/>
    <property type="match status" value="2"/>
</dbReference>
<evidence type="ECO:0000259" key="5">
    <source>
        <dbReference type="PROSITE" id="PS51233"/>
    </source>
</evidence>
<dbReference type="PROSITE" id="PS01186">
    <property type="entry name" value="EGF_2"/>
    <property type="match status" value="1"/>
</dbReference>
<gene>
    <name evidence="7" type="ORF">HOLleu_25940</name>
</gene>
<dbReference type="PROSITE" id="PS51233">
    <property type="entry name" value="VWFD"/>
    <property type="match status" value="4"/>
</dbReference>
<dbReference type="CDD" id="cd19941">
    <property type="entry name" value="TIL"/>
    <property type="match status" value="3"/>
</dbReference>
<dbReference type="FunFam" id="2.10.25.10:FF:000055">
    <property type="entry name" value="alpha-tectorin isoform X1"/>
    <property type="match status" value="2"/>
</dbReference>
<dbReference type="InterPro" id="IPR002181">
    <property type="entry name" value="Fibrinogen_a/b/g_C_dom"/>
</dbReference>
<dbReference type="PANTHER" id="PTHR11339">
    <property type="entry name" value="EXTRACELLULAR MATRIX GLYCOPROTEIN RELATED"/>
    <property type="match status" value="1"/>
</dbReference>
<dbReference type="PANTHER" id="PTHR11339:SF373">
    <property type="entry name" value="VWFD DOMAIN-CONTAINING PROTEIN"/>
    <property type="match status" value="1"/>
</dbReference>
<feature type="domain" description="EGF-like" evidence="4">
    <location>
        <begin position="1124"/>
        <end position="1162"/>
    </location>
</feature>
<reference evidence="7" key="1">
    <citation type="submission" date="2021-10" db="EMBL/GenBank/DDBJ databases">
        <title>Tropical sea cucumber genome reveals ecological adaptation and Cuvierian tubules defense mechanism.</title>
        <authorList>
            <person name="Chen T."/>
        </authorList>
    </citation>
    <scope>NUCLEOTIDE SEQUENCE</scope>
    <source>
        <strain evidence="7">Nanhai2018</strain>
        <tissue evidence="7">Muscle</tissue>
    </source>
</reference>
<dbReference type="SMART" id="SM00186">
    <property type="entry name" value="FBG"/>
    <property type="match status" value="1"/>
</dbReference>
<keyword evidence="3" id="KW-0245">EGF-like domain</keyword>
<dbReference type="SMART" id="SM00832">
    <property type="entry name" value="C8"/>
    <property type="match status" value="4"/>
</dbReference>
<keyword evidence="1" id="KW-1015">Disulfide bond</keyword>
<dbReference type="InterPro" id="IPR014716">
    <property type="entry name" value="Fibrinogen_a/b/g_C_1"/>
</dbReference>
<comment type="caution">
    <text evidence="3">Lacks conserved residue(s) required for the propagation of feature annotation.</text>
</comment>
<dbReference type="Proteomes" id="UP001152320">
    <property type="component" value="Chromosome 12"/>
</dbReference>
<dbReference type="Pfam" id="PF08742">
    <property type="entry name" value="C8"/>
    <property type="match status" value="4"/>
</dbReference>
<dbReference type="InterPro" id="IPR036084">
    <property type="entry name" value="Ser_inhib-like_sf"/>
</dbReference>
<evidence type="ECO:0000313" key="8">
    <source>
        <dbReference type="Proteomes" id="UP001152320"/>
    </source>
</evidence>
<dbReference type="EMBL" id="JAIZAY010000012">
    <property type="protein sequence ID" value="KAJ8032422.1"/>
    <property type="molecule type" value="Genomic_DNA"/>
</dbReference>
<dbReference type="InterPro" id="IPR050780">
    <property type="entry name" value="Mucin_vWF_Thrombospondin_sf"/>
</dbReference>